<dbReference type="PANTHER" id="PTHR48207">
    <property type="entry name" value="SUCCINATE--HYDROXYMETHYLGLUTARATE COA-TRANSFERASE"/>
    <property type="match status" value="1"/>
</dbReference>
<evidence type="ECO:0000313" key="2">
    <source>
        <dbReference type="EMBL" id="MBB5273317.1"/>
    </source>
</evidence>
<reference evidence="2 3" key="1">
    <citation type="submission" date="2020-08" db="EMBL/GenBank/DDBJ databases">
        <title>Genomic Encyclopedia of Type Strains, Phase IV (KMG-IV): sequencing the most valuable type-strain genomes for metagenomic binning, comparative biology and taxonomic classification.</title>
        <authorList>
            <person name="Goeker M."/>
        </authorList>
    </citation>
    <scope>NUCLEOTIDE SEQUENCE [LARGE SCALE GENOMIC DNA]</scope>
    <source>
        <strain evidence="2 3">DSM 29781</strain>
    </source>
</reference>
<proteinExistence type="predicted"/>
<organism evidence="2 3">
    <name type="scientific">Quisquiliibacterium transsilvanicum</name>
    <dbReference type="NCBI Taxonomy" id="1549638"/>
    <lineage>
        <taxon>Bacteria</taxon>
        <taxon>Pseudomonadati</taxon>
        <taxon>Pseudomonadota</taxon>
        <taxon>Betaproteobacteria</taxon>
        <taxon>Burkholderiales</taxon>
        <taxon>Burkholderiaceae</taxon>
        <taxon>Quisquiliibacterium</taxon>
    </lineage>
</organism>
<accession>A0A7W8HJP5</accession>
<dbReference type="Gene3D" id="3.40.50.10540">
    <property type="entry name" value="Crotonobetainyl-coa:carnitine coa-transferase, domain 1"/>
    <property type="match status" value="1"/>
</dbReference>
<keyword evidence="1 2" id="KW-0808">Transferase</keyword>
<dbReference type="EMBL" id="JACHGB010000006">
    <property type="protein sequence ID" value="MBB5273317.1"/>
    <property type="molecule type" value="Genomic_DNA"/>
</dbReference>
<dbReference type="Pfam" id="PF02515">
    <property type="entry name" value="CoA_transf_3"/>
    <property type="match status" value="1"/>
</dbReference>
<gene>
    <name evidence="2" type="ORF">HNQ70_003345</name>
</gene>
<keyword evidence="3" id="KW-1185">Reference proteome</keyword>
<dbReference type="InterPro" id="IPR044855">
    <property type="entry name" value="CoA-Trfase_III_dom3_sf"/>
</dbReference>
<dbReference type="InterPro" id="IPR050483">
    <property type="entry name" value="CoA-transferase_III_domain"/>
</dbReference>
<dbReference type="AlphaFoldDB" id="A0A7W8HJP5"/>
<evidence type="ECO:0000256" key="1">
    <source>
        <dbReference type="ARBA" id="ARBA00022679"/>
    </source>
</evidence>
<dbReference type="GO" id="GO:0008410">
    <property type="term" value="F:CoA-transferase activity"/>
    <property type="evidence" value="ECO:0007669"/>
    <property type="project" value="TreeGrafter"/>
</dbReference>
<dbReference type="InterPro" id="IPR023606">
    <property type="entry name" value="CoA-Trfase_III_dom_1_sf"/>
</dbReference>
<protein>
    <submittedName>
        <fullName evidence="2">Crotonobetainyl-CoA:carnitine CoA-transferase CaiB-like acyl-CoA transferase</fullName>
    </submittedName>
</protein>
<dbReference type="RefSeq" id="WP_183969745.1">
    <property type="nucleotide sequence ID" value="NZ_BAABEW010000024.1"/>
</dbReference>
<sequence>MPNPATAAEPLLSGITVLDFTRVLAGPYSTRLLADLGADVIKIERPGEGDEVRYVGQQLQEGSTDQSAYFSRINAGKRGVGIDLANPASREVILDLLAKADIVVENFAPGVMTKYQLDYASLSAIKPGIVYCSISGFGQKGPLSSMQAYAHLINAFSGMMELERGGIFEPRASNLQAADVLAGAHAFGAICAAMIRKLRTGQGAYVDVSMLECMIAADDVNYGAILNGGSVDRRPRRGMVVHKIGERYVATQLGSGAAMWPRLLKLMNRPELADDPRFQTPGDRRVHWDALEEIIREWLSGYASVEEAVAAISAARMPAAPVTLAEEMIDHPHLAQRQFFQDVPHGAGGKARITAQPFHLDGGPVKPTGPAPWRIGEHTREVLGEVLGYSAERIAGLHDKGAIAFGS</sequence>
<dbReference type="InterPro" id="IPR003673">
    <property type="entry name" value="CoA-Trfase_fam_III"/>
</dbReference>
<dbReference type="Proteomes" id="UP000532440">
    <property type="component" value="Unassembled WGS sequence"/>
</dbReference>
<dbReference type="PANTHER" id="PTHR48207:SF3">
    <property type="entry name" value="SUCCINATE--HYDROXYMETHYLGLUTARATE COA-TRANSFERASE"/>
    <property type="match status" value="1"/>
</dbReference>
<name>A0A7W8HJP5_9BURK</name>
<comment type="caution">
    <text evidence="2">The sequence shown here is derived from an EMBL/GenBank/DDBJ whole genome shotgun (WGS) entry which is preliminary data.</text>
</comment>
<evidence type="ECO:0000313" key="3">
    <source>
        <dbReference type="Proteomes" id="UP000532440"/>
    </source>
</evidence>
<dbReference type="Gene3D" id="3.30.1540.10">
    <property type="entry name" value="formyl-coa transferase, domain 3"/>
    <property type="match status" value="1"/>
</dbReference>
<dbReference type="SUPFAM" id="SSF89796">
    <property type="entry name" value="CoA-transferase family III (CaiB/BaiF)"/>
    <property type="match status" value="1"/>
</dbReference>